<keyword evidence="2" id="KW-0812">Transmembrane</keyword>
<dbReference type="PANTHER" id="PTHR37314">
    <property type="entry name" value="SLR0142 PROTEIN"/>
    <property type="match status" value="1"/>
</dbReference>
<name>A0A446CJZ0_9BURK</name>
<reference evidence="3 4" key="1">
    <citation type="submission" date="2018-07" db="EMBL/GenBank/DDBJ databases">
        <authorList>
            <person name="Peeters C."/>
        </authorList>
    </citation>
    <scope>NUCLEOTIDE SEQUENCE [LARGE SCALE GENOMIC DNA]</scope>
    <source>
        <strain evidence="3 4">LMG 30378</strain>
    </source>
</reference>
<dbReference type="AlphaFoldDB" id="A0A446CJZ0"/>
<feature type="region of interest" description="Disordered" evidence="1">
    <location>
        <begin position="264"/>
        <end position="292"/>
    </location>
</feature>
<feature type="transmembrane region" description="Helical" evidence="2">
    <location>
        <begin position="21"/>
        <end position="41"/>
    </location>
</feature>
<feature type="compositionally biased region" description="Basic and acidic residues" evidence="1">
    <location>
        <begin position="267"/>
        <end position="277"/>
    </location>
</feature>
<organism evidence="3 4">
    <name type="scientific">Achromobacter veterisilvae</name>
    <dbReference type="NCBI Taxonomy" id="2069367"/>
    <lineage>
        <taxon>Bacteria</taxon>
        <taxon>Pseudomonadati</taxon>
        <taxon>Pseudomonadota</taxon>
        <taxon>Betaproteobacteria</taxon>
        <taxon>Burkholderiales</taxon>
        <taxon>Alcaligenaceae</taxon>
        <taxon>Achromobacter</taxon>
    </lineage>
</organism>
<sequence length="292" mass="31580">MAIPFLRRLTAVSRSPQANRQLAYFLTFTAGAVNAGGFLAVQQYTSHMSGIVSMMADHMALGGVVVVLQGLAALLSFLAGAASSAFLINFGRRSRLASEYALPLLYEAVLLLGFGLLGANLETLRWFYVPGTVMLLCYIMGLQNAMITKVSRSEIRTTHITGMVTDIGIELGKLFYWNLARADAQAPSPVRADRGKLTVLSLLVALFFAGGVTGAYSFFHFGFGSTLPLALMLMLLAAVPVVDDIRGFLRRIWRAALARRTTMPHTRARESRKRDESAAAAGPERTGRGADS</sequence>
<feature type="transmembrane region" description="Helical" evidence="2">
    <location>
        <begin position="127"/>
        <end position="147"/>
    </location>
</feature>
<evidence type="ECO:0008006" key="5">
    <source>
        <dbReference type="Google" id="ProtNLM"/>
    </source>
</evidence>
<accession>A0A446CJZ0</accession>
<evidence type="ECO:0000313" key="3">
    <source>
        <dbReference type="EMBL" id="SSW68192.1"/>
    </source>
</evidence>
<dbReference type="Proteomes" id="UP000289465">
    <property type="component" value="Unassembled WGS sequence"/>
</dbReference>
<protein>
    <recommendedName>
        <fullName evidence="5">DUF1275 domain-containing protein</fullName>
    </recommendedName>
</protein>
<gene>
    <name evidence="3" type="ORF">AVE30378_02928</name>
</gene>
<dbReference type="EMBL" id="UFQC01000014">
    <property type="protein sequence ID" value="SSW68192.1"/>
    <property type="molecule type" value="Genomic_DNA"/>
</dbReference>
<feature type="transmembrane region" description="Helical" evidence="2">
    <location>
        <begin position="100"/>
        <end position="121"/>
    </location>
</feature>
<evidence type="ECO:0000256" key="1">
    <source>
        <dbReference type="SAM" id="MobiDB-lite"/>
    </source>
</evidence>
<evidence type="ECO:0000256" key="2">
    <source>
        <dbReference type="SAM" id="Phobius"/>
    </source>
</evidence>
<evidence type="ECO:0000313" key="4">
    <source>
        <dbReference type="Proteomes" id="UP000289465"/>
    </source>
</evidence>
<keyword evidence="2" id="KW-0472">Membrane</keyword>
<feature type="transmembrane region" description="Helical" evidence="2">
    <location>
        <begin position="61"/>
        <end position="88"/>
    </location>
</feature>
<dbReference type="Pfam" id="PF06912">
    <property type="entry name" value="DUF1275"/>
    <property type="match status" value="1"/>
</dbReference>
<dbReference type="InterPro" id="IPR010699">
    <property type="entry name" value="DUF1275"/>
</dbReference>
<feature type="transmembrane region" description="Helical" evidence="2">
    <location>
        <begin position="197"/>
        <end position="219"/>
    </location>
</feature>
<proteinExistence type="predicted"/>
<dbReference type="PANTHER" id="PTHR37314:SF4">
    <property type="entry name" value="UPF0700 TRANSMEMBRANE PROTEIN YOAK"/>
    <property type="match status" value="1"/>
</dbReference>
<feature type="transmembrane region" description="Helical" evidence="2">
    <location>
        <begin position="225"/>
        <end position="242"/>
    </location>
</feature>
<keyword evidence="2" id="KW-1133">Transmembrane helix</keyword>